<accession>A0AB34IVY0</accession>
<evidence type="ECO:0000313" key="1">
    <source>
        <dbReference type="EMBL" id="KAL1507168.1"/>
    </source>
</evidence>
<reference evidence="1 2" key="1">
    <citation type="journal article" date="2024" name="Science">
        <title>Giant polyketide synthase enzymes in the biosynthesis of giant marine polyether toxins.</title>
        <authorList>
            <person name="Fallon T.R."/>
            <person name="Shende V.V."/>
            <person name="Wierzbicki I.H."/>
            <person name="Pendleton A.L."/>
            <person name="Watervoot N.F."/>
            <person name="Auber R.P."/>
            <person name="Gonzalez D.J."/>
            <person name="Wisecaver J.H."/>
            <person name="Moore B.S."/>
        </authorList>
    </citation>
    <scope>NUCLEOTIDE SEQUENCE [LARGE SCALE GENOMIC DNA]</scope>
    <source>
        <strain evidence="1 2">12B1</strain>
    </source>
</reference>
<evidence type="ECO:0000313" key="2">
    <source>
        <dbReference type="Proteomes" id="UP001515480"/>
    </source>
</evidence>
<dbReference type="EMBL" id="JBGBPQ010000018">
    <property type="protein sequence ID" value="KAL1507168.1"/>
    <property type="molecule type" value="Genomic_DNA"/>
</dbReference>
<comment type="caution">
    <text evidence="1">The sequence shown here is derived from an EMBL/GenBank/DDBJ whole genome shotgun (WGS) entry which is preliminary data.</text>
</comment>
<dbReference type="InterPro" id="IPR013078">
    <property type="entry name" value="His_Pase_superF_clade-1"/>
</dbReference>
<dbReference type="SUPFAM" id="SSF53254">
    <property type="entry name" value="Phosphoglycerate mutase-like"/>
    <property type="match status" value="1"/>
</dbReference>
<dbReference type="InterPro" id="IPR050275">
    <property type="entry name" value="PGM_Phosphatase"/>
</dbReference>
<dbReference type="Pfam" id="PF00300">
    <property type="entry name" value="His_Phos_1"/>
    <property type="match status" value="1"/>
</dbReference>
<dbReference type="AlphaFoldDB" id="A0AB34IVY0"/>
<dbReference type="PANTHER" id="PTHR48100:SF1">
    <property type="entry name" value="HISTIDINE PHOSPHATASE FAMILY PROTEIN-RELATED"/>
    <property type="match status" value="1"/>
</dbReference>
<dbReference type="SMART" id="SM00855">
    <property type="entry name" value="PGAM"/>
    <property type="match status" value="1"/>
</dbReference>
<dbReference type="PANTHER" id="PTHR48100">
    <property type="entry name" value="BROAD-SPECIFICITY PHOSPHATASE YOR283W-RELATED"/>
    <property type="match status" value="1"/>
</dbReference>
<keyword evidence="2" id="KW-1185">Reference proteome</keyword>
<dbReference type="Gene3D" id="3.40.50.1240">
    <property type="entry name" value="Phosphoglycerate mutase-like"/>
    <property type="match status" value="1"/>
</dbReference>
<dbReference type="GO" id="GO:0016791">
    <property type="term" value="F:phosphatase activity"/>
    <property type="evidence" value="ECO:0007669"/>
    <property type="project" value="TreeGrafter"/>
</dbReference>
<proteinExistence type="predicted"/>
<dbReference type="InterPro" id="IPR029033">
    <property type="entry name" value="His_PPase_superfam"/>
</dbReference>
<evidence type="ECO:0008006" key="3">
    <source>
        <dbReference type="Google" id="ProtNLM"/>
    </source>
</evidence>
<gene>
    <name evidence="1" type="ORF">AB1Y20_008019</name>
</gene>
<sequence>MHSEPAIEKHQVDEVRNLQRELQALAPQVTARMTTSIRCNLAPDDLKSFPEGCKLVHFVRHGEGHHNVVQREWRGRPTWDGLSEPYTLDNDPSFKFLDPELTTRGREQAEALQARAALLSVDLLVCSTLRRATQTGLIAFANCMANRPLSVIASDLCHEIGGKHTCDKRSAVSQLRLEFPSVDYSLVKEEEDPLWLDGMTRESLASLSHRAARFAEWLGQRPEKQIAVASHSAFLLAIFNAVFTTDKEQTCSWFGTGEMRTVLLSFAPFQEST</sequence>
<name>A0AB34IVY0_PRYPA</name>
<protein>
    <recommendedName>
        <fullName evidence="3">Phosphoglycerate mutase-like protein</fullName>
    </recommendedName>
</protein>
<organism evidence="1 2">
    <name type="scientific">Prymnesium parvum</name>
    <name type="common">Toxic golden alga</name>
    <dbReference type="NCBI Taxonomy" id="97485"/>
    <lineage>
        <taxon>Eukaryota</taxon>
        <taxon>Haptista</taxon>
        <taxon>Haptophyta</taxon>
        <taxon>Prymnesiophyceae</taxon>
        <taxon>Prymnesiales</taxon>
        <taxon>Prymnesiaceae</taxon>
        <taxon>Prymnesium</taxon>
    </lineage>
</organism>
<dbReference type="GO" id="GO:0005737">
    <property type="term" value="C:cytoplasm"/>
    <property type="evidence" value="ECO:0007669"/>
    <property type="project" value="TreeGrafter"/>
</dbReference>
<dbReference type="CDD" id="cd07067">
    <property type="entry name" value="HP_PGM_like"/>
    <property type="match status" value="1"/>
</dbReference>
<dbReference type="Proteomes" id="UP001515480">
    <property type="component" value="Unassembled WGS sequence"/>
</dbReference>